<reference evidence="3" key="1">
    <citation type="submission" date="2022-11" db="UniProtKB">
        <authorList>
            <consortium name="WormBaseParasite"/>
        </authorList>
    </citation>
    <scope>IDENTIFICATION</scope>
</reference>
<feature type="transmembrane region" description="Helical" evidence="1">
    <location>
        <begin position="197"/>
        <end position="216"/>
    </location>
</feature>
<organism evidence="2 3">
    <name type="scientific">Acrobeloides nanus</name>
    <dbReference type="NCBI Taxonomy" id="290746"/>
    <lineage>
        <taxon>Eukaryota</taxon>
        <taxon>Metazoa</taxon>
        <taxon>Ecdysozoa</taxon>
        <taxon>Nematoda</taxon>
        <taxon>Chromadorea</taxon>
        <taxon>Rhabditida</taxon>
        <taxon>Tylenchina</taxon>
        <taxon>Cephalobomorpha</taxon>
        <taxon>Cephaloboidea</taxon>
        <taxon>Cephalobidae</taxon>
        <taxon>Acrobeloides</taxon>
    </lineage>
</organism>
<evidence type="ECO:0000313" key="3">
    <source>
        <dbReference type="WBParaSite" id="ACRNAN_Path_1480.g5787.t1"/>
    </source>
</evidence>
<accession>A0A914C163</accession>
<dbReference type="Proteomes" id="UP000887540">
    <property type="component" value="Unplaced"/>
</dbReference>
<evidence type="ECO:0000256" key="1">
    <source>
        <dbReference type="SAM" id="Phobius"/>
    </source>
</evidence>
<keyword evidence="1" id="KW-0472">Membrane</keyword>
<dbReference type="AlphaFoldDB" id="A0A914C163"/>
<sequence>MLTIEGQYIFQLGPERRVDANLDGIEYRGPREKAVQIDEIPYNKAGNRNWNSKNEVLKDLCDFYSCSLYADKYCTNKIRPDGHCCHTCVARMEFRQHSLNFAEAKQVLEQVEKGLIYHTDMGIRLTRLDENEAFPLYQLVVFSEEPENYDESLFYSALNSAFWMIQWRMQQLLNAQPHYTTPKIEYSYQRGKIRASMVFIFLAVLLILGSGSYFVFRYEYQHNYRFRIWFDNSETINQMSVVWQQARNYAEERVEVLLNHGIEEEVPTSFAPEVTF</sequence>
<keyword evidence="2" id="KW-1185">Reference proteome</keyword>
<keyword evidence="1" id="KW-1133">Transmembrane helix</keyword>
<proteinExistence type="predicted"/>
<dbReference type="WBParaSite" id="ACRNAN_Path_1480.g5787.t1">
    <property type="protein sequence ID" value="ACRNAN_Path_1480.g5787.t1"/>
    <property type="gene ID" value="ACRNAN_Path_1480.g5787"/>
</dbReference>
<protein>
    <submittedName>
        <fullName evidence="3">Protein amnionless</fullName>
    </submittedName>
</protein>
<name>A0A914C163_9BILA</name>
<keyword evidence="1" id="KW-0812">Transmembrane</keyword>
<evidence type="ECO:0000313" key="2">
    <source>
        <dbReference type="Proteomes" id="UP000887540"/>
    </source>
</evidence>